<dbReference type="RefSeq" id="WP_341426528.1">
    <property type="nucleotide sequence ID" value="NZ_JBBUTG010000009.1"/>
</dbReference>
<proteinExistence type="predicted"/>
<evidence type="ECO:0000256" key="5">
    <source>
        <dbReference type="PROSITE-ProRule" id="PRU10141"/>
    </source>
</evidence>
<dbReference type="SUPFAM" id="SSF48452">
    <property type="entry name" value="TPR-like"/>
    <property type="match status" value="1"/>
</dbReference>
<dbReference type="InterPro" id="IPR011009">
    <property type="entry name" value="Kinase-like_dom_sf"/>
</dbReference>
<dbReference type="GO" id="GO:0004674">
    <property type="term" value="F:protein serine/threonine kinase activity"/>
    <property type="evidence" value="ECO:0007669"/>
    <property type="project" value="UniProtKB-EC"/>
</dbReference>
<reference evidence="8 9" key="1">
    <citation type="submission" date="2024-04" db="EMBL/GenBank/DDBJ databases">
        <title>Novel species of the genus Ideonella isolated from streams.</title>
        <authorList>
            <person name="Lu H."/>
        </authorList>
    </citation>
    <scope>NUCLEOTIDE SEQUENCE [LARGE SCALE GENOMIC DNA]</scope>
    <source>
        <strain evidence="8 9">DXS29W</strain>
    </source>
</reference>
<evidence type="ECO:0000256" key="3">
    <source>
        <dbReference type="ARBA" id="ARBA00022777"/>
    </source>
</evidence>
<dbReference type="SMART" id="SM00028">
    <property type="entry name" value="TPR"/>
    <property type="match status" value="3"/>
</dbReference>
<dbReference type="CDD" id="cd14014">
    <property type="entry name" value="STKc_PknB_like"/>
    <property type="match status" value="1"/>
</dbReference>
<name>A0ABU9BSL6_9BURK</name>
<accession>A0ABU9BSL6</accession>
<evidence type="ECO:0000256" key="1">
    <source>
        <dbReference type="ARBA" id="ARBA00022679"/>
    </source>
</evidence>
<dbReference type="Proteomes" id="UP001371218">
    <property type="component" value="Unassembled WGS sequence"/>
</dbReference>
<keyword evidence="4 5" id="KW-0067">ATP-binding</keyword>
<dbReference type="PROSITE" id="PS50011">
    <property type="entry name" value="PROTEIN_KINASE_DOM"/>
    <property type="match status" value="1"/>
</dbReference>
<dbReference type="InterPro" id="IPR011990">
    <property type="entry name" value="TPR-like_helical_dom_sf"/>
</dbReference>
<evidence type="ECO:0000256" key="4">
    <source>
        <dbReference type="ARBA" id="ARBA00022840"/>
    </source>
</evidence>
<dbReference type="Gene3D" id="3.30.200.20">
    <property type="entry name" value="Phosphorylase Kinase, domain 1"/>
    <property type="match status" value="1"/>
</dbReference>
<keyword evidence="9" id="KW-1185">Reference proteome</keyword>
<keyword evidence="2 5" id="KW-0547">Nucleotide-binding</keyword>
<dbReference type="Pfam" id="PF13181">
    <property type="entry name" value="TPR_8"/>
    <property type="match status" value="1"/>
</dbReference>
<dbReference type="InterPro" id="IPR008271">
    <property type="entry name" value="Ser/Thr_kinase_AS"/>
</dbReference>
<dbReference type="Pfam" id="PF00069">
    <property type="entry name" value="Pkinase"/>
    <property type="match status" value="1"/>
</dbReference>
<keyword evidence="1 8" id="KW-0808">Transferase</keyword>
<evidence type="ECO:0000256" key="2">
    <source>
        <dbReference type="ARBA" id="ARBA00022741"/>
    </source>
</evidence>
<feature type="domain" description="Protein kinase" evidence="7">
    <location>
        <begin position="93"/>
        <end position="395"/>
    </location>
</feature>
<dbReference type="EMBL" id="JBBUTG010000009">
    <property type="protein sequence ID" value="MEK8032114.1"/>
    <property type="molecule type" value="Genomic_DNA"/>
</dbReference>
<feature type="binding site" evidence="5">
    <location>
        <position position="124"/>
    </location>
    <ligand>
        <name>ATP</name>
        <dbReference type="ChEBI" id="CHEBI:30616"/>
    </ligand>
</feature>
<dbReference type="Gene3D" id="1.10.510.10">
    <property type="entry name" value="Transferase(Phosphotransferase) domain 1"/>
    <property type="match status" value="1"/>
</dbReference>
<dbReference type="SUPFAM" id="SSF56112">
    <property type="entry name" value="Protein kinase-like (PK-like)"/>
    <property type="match status" value="1"/>
</dbReference>
<dbReference type="EC" id="2.7.11.1" evidence="8"/>
<dbReference type="PANTHER" id="PTHR43289:SF34">
    <property type="entry name" value="SERINE_THREONINE-PROTEIN KINASE YBDM-RELATED"/>
    <property type="match status" value="1"/>
</dbReference>
<dbReference type="PROSITE" id="PS00108">
    <property type="entry name" value="PROTEIN_KINASE_ST"/>
    <property type="match status" value="1"/>
</dbReference>
<sequence length="925" mass="100388">MAEPDVSTPAPAEPRKVDKSRWPALSPHLDELLDLAPAERARRLAALRAADPTLADDLQALLASLETLDRNAFLETPAVLPPPTLEGETVGAYTIERELGQGGMGSVWLARRTDGRFDGQVAIKFLHAGLVPRADAERFSREGRILARLAHPNIARLIDAGIHVPTEGPKRPGGSQPYLVLEYVDGIPIDQHCDRHGLGLVERLTLFLDVLAAVAHAHTRLILHRDIKPSNILVTAAGEVKLLDFGIAKLMRDAQVGPTIGAPPAATELTQRLGRAFTVQYAAPEQLQNGEVTTATDVYSLGVLLYVLLTGSHPTPTTSTAAVDQMRATLEQPPRRLSDTVMRSAGPDALKQARALRGDLDTIVAHALKKLPGERYPNAQALADDLKRHLAHEPISARRETAAYVLSKFVRRHRTGVVTSTALAAAVVAAAAIAIHEAREARRQQVQAEGLIEFMLGDLRKKLQPVGRLDALDAVGGHALAYYAEQDADRLDAESLGRRARALHLIGEIADERGDLDEASRIFQQAADSTAELVQRYPRDGQRLFDHSQSLYWVGFVARQRRQVDEAEKAFKGYLDIADQLVRLDPGRLDWRIEQAYANQNLGVLQLERARPKLALAAFIAARNTFRSEAPERNELVFDQANSEGWIGKAQEASGELVAALTAQQTKLATLQTLPGADSDRRAQRLMANALHEQGRMHLALGHAEQAVTSARDALALFDTLLAVDSNNMDWQSQATLARLALAEAAWAQGDRVVARQALDRAEADNVRLLANARVRTTWRLAQQGQALRLRWMAGDPPDALRPALDAYLGVLRQAEAQGVLLDTDLSLLAATAELAWGDALQADNGAAAARAPWQSAADRLRSAASGGHPAAATLRAHALWRLGQHTEARALAARVAGSAYRHPELADLQRRLASGEGAASDKHP</sequence>
<evidence type="ECO:0000313" key="9">
    <source>
        <dbReference type="Proteomes" id="UP001371218"/>
    </source>
</evidence>
<protein>
    <submittedName>
        <fullName evidence="8">Serine/threonine-protein kinase</fullName>
        <ecNumber evidence="8">2.7.11.1</ecNumber>
    </submittedName>
</protein>
<feature type="region of interest" description="Disordered" evidence="6">
    <location>
        <begin position="1"/>
        <end position="21"/>
    </location>
</feature>
<dbReference type="SMART" id="SM00220">
    <property type="entry name" value="S_TKc"/>
    <property type="match status" value="1"/>
</dbReference>
<dbReference type="Gene3D" id="1.25.40.10">
    <property type="entry name" value="Tetratricopeptide repeat domain"/>
    <property type="match status" value="1"/>
</dbReference>
<evidence type="ECO:0000256" key="6">
    <source>
        <dbReference type="SAM" id="MobiDB-lite"/>
    </source>
</evidence>
<dbReference type="InterPro" id="IPR000719">
    <property type="entry name" value="Prot_kinase_dom"/>
</dbReference>
<gene>
    <name evidence="8" type="ORF">AACH06_14905</name>
</gene>
<dbReference type="InterPro" id="IPR019734">
    <property type="entry name" value="TPR_rpt"/>
</dbReference>
<comment type="caution">
    <text evidence="8">The sequence shown here is derived from an EMBL/GenBank/DDBJ whole genome shotgun (WGS) entry which is preliminary data.</text>
</comment>
<evidence type="ECO:0000259" key="7">
    <source>
        <dbReference type="PROSITE" id="PS50011"/>
    </source>
</evidence>
<organism evidence="8 9">
    <name type="scientific">Ideonella lacteola</name>
    <dbReference type="NCBI Taxonomy" id="2984193"/>
    <lineage>
        <taxon>Bacteria</taxon>
        <taxon>Pseudomonadati</taxon>
        <taxon>Pseudomonadota</taxon>
        <taxon>Betaproteobacteria</taxon>
        <taxon>Burkholderiales</taxon>
        <taxon>Sphaerotilaceae</taxon>
        <taxon>Ideonella</taxon>
    </lineage>
</organism>
<dbReference type="PANTHER" id="PTHR43289">
    <property type="entry name" value="MITOGEN-ACTIVATED PROTEIN KINASE KINASE KINASE 20-RELATED"/>
    <property type="match status" value="1"/>
</dbReference>
<dbReference type="InterPro" id="IPR017441">
    <property type="entry name" value="Protein_kinase_ATP_BS"/>
</dbReference>
<keyword evidence="3 8" id="KW-0418">Kinase</keyword>
<evidence type="ECO:0000313" key="8">
    <source>
        <dbReference type="EMBL" id="MEK8032114.1"/>
    </source>
</evidence>
<dbReference type="PROSITE" id="PS00107">
    <property type="entry name" value="PROTEIN_KINASE_ATP"/>
    <property type="match status" value="1"/>
</dbReference>